<dbReference type="Proteomes" id="UP000324853">
    <property type="component" value="Unassembled WGS sequence"/>
</dbReference>
<feature type="domain" description="Stress-response A/B barrel" evidence="1">
    <location>
        <begin position="2"/>
        <end position="92"/>
    </location>
</feature>
<gene>
    <name evidence="2" type="ORF">FXB38_38260</name>
</gene>
<reference evidence="2 3" key="1">
    <citation type="submission" date="2019-08" db="EMBL/GenBank/DDBJ databases">
        <title>Bradyrhizobium hipponensis sp. nov., a rhizobium isolated from a Lupinus angustifolius root nodule in Tunisia.</title>
        <authorList>
            <person name="Off K."/>
            <person name="Rejili M."/>
            <person name="Mars M."/>
            <person name="Brachmann A."/>
            <person name="Marin M."/>
        </authorList>
    </citation>
    <scope>NUCLEOTIDE SEQUENCE [LARGE SCALE GENOMIC DNA]</scope>
    <source>
        <strain evidence="2 3">CTAW11</strain>
    </source>
</reference>
<dbReference type="Pfam" id="PF07876">
    <property type="entry name" value="Dabb"/>
    <property type="match status" value="1"/>
</dbReference>
<comment type="caution">
    <text evidence="2">The sequence shown here is derived from an EMBL/GenBank/DDBJ whole genome shotgun (WGS) entry which is preliminary data.</text>
</comment>
<dbReference type="EMBL" id="VSSR01000083">
    <property type="protein sequence ID" value="TYL72522.1"/>
    <property type="molecule type" value="Genomic_DNA"/>
</dbReference>
<dbReference type="Gene3D" id="3.30.70.100">
    <property type="match status" value="1"/>
</dbReference>
<organism evidence="2 3">
    <name type="scientific">Bradyrhizobium cytisi</name>
    <dbReference type="NCBI Taxonomy" id="515489"/>
    <lineage>
        <taxon>Bacteria</taxon>
        <taxon>Pseudomonadati</taxon>
        <taxon>Pseudomonadota</taxon>
        <taxon>Alphaproteobacteria</taxon>
        <taxon>Hyphomicrobiales</taxon>
        <taxon>Nitrobacteraceae</taxon>
        <taxon>Bradyrhizobium</taxon>
    </lineage>
</organism>
<protein>
    <submittedName>
        <fullName evidence="2">Dabb family protein</fullName>
    </submittedName>
</protein>
<evidence type="ECO:0000313" key="3">
    <source>
        <dbReference type="Proteomes" id="UP000324853"/>
    </source>
</evidence>
<dbReference type="SUPFAM" id="SSF54909">
    <property type="entry name" value="Dimeric alpha+beta barrel"/>
    <property type="match status" value="1"/>
</dbReference>
<keyword evidence="3" id="KW-1185">Reference proteome</keyword>
<dbReference type="RefSeq" id="WP_148756101.1">
    <property type="nucleotide sequence ID" value="NZ_VSSR01000083.1"/>
</dbReference>
<name>A0A5S4VY21_9BRAD</name>
<dbReference type="OrthoDB" id="9813140at2"/>
<dbReference type="AlphaFoldDB" id="A0A5S4VY21"/>
<dbReference type="SMART" id="SM00886">
    <property type="entry name" value="Dabb"/>
    <property type="match status" value="1"/>
</dbReference>
<evidence type="ECO:0000313" key="2">
    <source>
        <dbReference type="EMBL" id="TYL72522.1"/>
    </source>
</evidence>
<dbReference type="InterPro" id="IPR013097">
    <property type="entry name" value="Dabb"/>
</dbReference>
<dbReference type="PROSITE" id="PS51502">
    <property type="entry name" value="S_R_A_B_BARREL"/>
    <property type="match status" value="1"/>
</dbReference>
<evidence type="ECO:0000259" key="1">
    <source>
        <dbReference type="PROSITE" id="PS51502"/>
    </source>
</evidence>
<dbReference type="InterPro" id="IPR011008">
    <property type="entry name" value="Dimeric_a/b-barrel"/>
</dbReference>
<sequence length="119" mass="13385">MIRHIVLFTAKDKAHIDQIIEGLSVLTTITHARRLEVARNRKTDELGNDVDVVVYGEFDNETELAAYKAHDLYQESIRRVRPLRELRFAADYNVSTDARLASTAAKSQVTRRTVSTGGG</sequence>
<accession>A0A5S4VY21</accession>
<proteinExistence type="predicted"/>